<dbReference type="PANTHER" id="PTHR43364">
    <property type="entry name" value="NADH-SPECIFIC METHYLGLYOXAL REDUCTASE-RELATED"/>
    <property type="match status" value="1"/>
</dbReference>
<reference evidence="3" key="1">
    <citation type="submission" date="2016-03" db="EMBL/GenBank/DDBJ databases">
        <authorList>
            <person name="Ploux O."/>
        </authorList>
    </citation>
    <scope>NUCLEOTIDE SEQUENCE</scope>
    <source>
        <strain evidence="3">UC10</strain>
    </source>
</reference>
<dbReference type="Pfam" id="PF00248">
    <property type="entry name" value="Aldo_ket_red"/>
    <property type="match status" value="1"/>
</dbReference>
<gene>
    <name evidence="3" type="ORF">SPPYR_1410</name>
</gene>
<dbReference type="InterPro" id="IPR023210">
    <property type="entry name" value="NADP_OxRdtase_dom"/>
</dbReference>
<accession>A0A1Y5PRD2</accession>
<dbReference type="GO" id="GO:0016491">
    <property type="term" value="F:oxidoreductase activity"/>
    <property type="evidence" value="ECO:0007669"/>
    <property type="project" value="InterPro"/>
</dbReference>
<proteinExistence type="predicted"/>
<feature type="domain" description="NADP-dependent oxidoreductase" evidence="2">
    <location>
        <begin position="39"/>
        <end position="335"/>
    </location>
</feature>
<sequence>MTALDMDMIQPEAPPDGAAPSHASRRRLGATDVQTIPFVLGGNVFGWTADRSASFAILDAFAANGGTLIDTADSYSRWAPGHHGGESEEMLGAWLAASGARAKIQIATKVGAMPGEGGKGLAPSRIAAGCDASLRRLGIDCIDLYYAHCDDLDTPQEAVLEAFGKLIDAGKVRAIGASNFSVARLESARALAADGAGPRFDVVQPGYNLIRRDEYEGALQDFCVANHIGVVPHSGLASGFLTGKYQSLADTEARARGARLGSLFDARGLAVLAALKRISNETGASPAQISLAWLTAKPAVVGPIASATSVAQLEELMQSVELVLDGEHIALLDAAGRDPA</sequence>
<dbReference type="EMBL" id="LT598653">
    <property type="protein sequence ID" value="SBV32530.1"/>
    <property type="molecule type" value="Genomic_DNA"/>
</dbReference>
<dbReference type="SUPFAM" id="SSF51430">
    <property type="entry name" value="NAD(P)-linked oxidoreductase"/>
    <property type="match status" value="1"/>
</dbReference>
<dbReference type="InterPro" id="IPR036812">
    <property type="entry name" value="NAD(P)_OxRdtase_dom_sf"/>
</dbReference>
<dbReference type="CDD" id="cd19081">
    <property type="entry name" value="AKR_AKR9C1"/>
    <property type="match status" value="1"/>
</dbReference>
<dbReference type="Gene3D" id="3.20.20.100">
    <property type="entry name" value="NADP-dependent oxidoreductase domain"/>
    <property type="match status" value="1"/>
</dbReference>
<dbReference type="GO" id="GO:0005829">
    <property type="term" value="C:cytosol"/>
    <property type="evidence" value="ECO:0007669"/>
    <property type="project" value="TreeGrafter"/>
</dbReference>
<dbReference type="KEGG" id="sphu:SPPYR_1410"/>
<dbReference type="PANTHER" id="PTHR43364:SF6">
    <property type="entry name" value="OXIDOREDUCTASE-RELATED"/>
    <property type="match status" value="1"/>
</dbReference>
<protein>
    <submittedName>
        <fullName evidence="3">Aldo/keto reductase family protein</fullName>
    </submittedName>
</protein>
<dbReference type="AlphaFoldDB" id="A0A1Y5PRD2"/>
<dbReference type="PRINTS" id="PR00069">
    <property type="entry name" value="ALDKETRDTASE"/>
</dbReference>
<feature type="region of interest" description="Disordered" evidence="1">
    <location>
        <begin position="1"/>
        <end position="25"/>
    </location>
</feature>
<evidence type="ECO:0000313" key="3">
    <source>
        <dbReference type="EMBL" id="SBV32530.1"/>
    </source>
</evidence>
<dbReference type="InterPro" id="IPR020471">
    <property type="entry name" value="AKR"/>
</dbReference>
<evidence type="ECO:0000256" key="1">
    <source>
        <dbReference type="SAM" id="MobiDB-lite"/>
    </source>
</evidence>
<name>A0A1Y5PRD2_9SPHN</name>
<evidence type="ECO:0000259" key="2">
    <source>
        <dbReference type="Pfam" id="PF00248"/>
    </source>
</evidence>
<dbReference type="InterPro" id="IPR050523">
    <property type="entry name" value="AKR_Detox_Biosynth"/>
</dbReference>
<organism evidence="3">
    <name type="scientific">uncultured Sphingopyxis sp</name>
    <dbReference type="NCBI Taxonomy" id="310581"/>
    <lineage>
        <taxon>Bacteria</taxon>
        <taxon>Pseudomonadati</taxon>
        <taxon>Pseudomonadota</taxon>
        <taxon>Alphaproteobacteria</taxon>
        <taxon>Sphingomonadales</taxon>
        <taxon>Sphingomonadaceae</taxon>
        <taxon>Sphingopyxis</taxon>
        <taxon>environmental samples</taxon>
    </lineage>
</organism>